<feature type="compositionally biased region" description="Basic and acidic residues" evidence="1">
    <location>
        <begin position="64"/>
        <end position="75"/>
    </location>
</feature>
<gene>
    <name evidence="2" type="ORF">D9613_012813</name>
</gene>
<organism evidence="2 3">
    <name type="scientific">Agrocybe pediades</name>
    <dbReference type="NCBI Taxonomy" id="84607"/>
    <lineage>
        <taxon>Eukaryota</taxon>
        <taxon>Fungi</taxon>
        <taxon>Dikarya</taxon>
        <taxon>Basidiomycota</taxon>
        <taxon>Agaricomycotina</taxon>
        <taxon>Agaricomycetes</taxon>
        <taxon>Agaricomycetidae</taxon>
        <taxon>Agaricales</taxon>
        <taxon>Agaricineae</taxon>
        <taxon>Strophariaceae</taxon>
        <taxon>Agrocybe</taxon>
    </lineage>
</organism>
<dbReference type="EMBL" id="JAACJL010000005">
    <property type="protein sequence ID" value="KAF4621692.1"/>
    <property type="molecule type" value="Genomic_DNA"/>
</dbReference>
<name>A0A8H4R1W6_9AGAR</name>
<protein>
    <submittedName>
        <fullName evidence="2">Uncharacterized protein</fullName>
    </submittedName>
</protein>
<evidence type="ECO:0000313" key="2">
    <source>
        <dbReference type="EMBL" id="KAF4621692.1"/>
    </source>
</evidence>
<feature type="region of interest" description="Disordered" evidence="1">
    <location>
        <begin position="1"/>
        <end position="113"/>
    </location>
</feature>
<reference evidence="2 3" key="1">
    <citation type="submission" date="2019-12" db="EMBL/GenBank/DDBJ databases">
        <authorList>
            <person name="Floudas D."/>
            <person name="Bentzer J."/>
            <person name="Ahren D."/>
            <person name="Johansson T."/>
            <person name="Persson P."/>
            <person name="Tunlid A."/>
        </authorList>
    </citation>
    <scope>NUCLEOTIDE SEQUENCE [LARGE SCALE GENOMIC DNA]</scope>
    <source>
        <strain evidence="2 3">CBS 102.39</strain>
    </source>
</reference>
<accession>A0A8H4R1W6</accession>
<proteinExistence type="predicted"/>
<dbReference type="AlphaFoldDB" id="A0A8H4R1W6"/>
<comment type="caution">
    <text evidence="2">The sequence shown here is derived from an EMBL/GenBank/DDBJ whole genome shotgun (WGS) entry which is preliminary data.</text>
</comment>
<dbReference type="Proteomes" id="UP000521872">
    <property type="component" value="Unassembled WGS sequence"/>
</dbReference>
<evidence type="ECO:0000313" key="3">
    <source>
        <dbReference type="Proteomes" id="UP000521872"/>
    </source>
</evidence>
<keyword evidence="3" id="KW-1185">Reference proteome</keyword>
<sequence length="113" mass="12181">MTTTANTHEDREGGNAEGSTTPPGLDGQRRDGSAGEQEAGWATTSPMVAPSTWPAVGKRRQRRERVGSERMRSEVGRGIGAADWVNDDEGWSNDDRKPTGRARLVEDDDTALG</sequence>
<evidence type="ECO:0000256" key="1">
    <source>
        <dbReference type="SAM" id="MobiDB-lite"/>
    </source>
</evidence>